<dbReference type="NCBIfam" id="TIGR01930">
    <property type="entry name" value="AcCoA-C-Actrans"/>
    <property type="match status" value="1"/>
</dbReference>
<dbReference type="CDD" id="cd00751">
    <property type="entry name" value="thiolase"/>
    <property type="match status" value="1"/>
</dbReference>
<keyword evidence="4 6" id="KW-0012">Acyltransferase</keyword>
<evidence type="ECO:0000256" key="6">
    <source>
        <dbReference type="RuleBase" id="RU003557"/>
    </source>
</evidence>
<name>A0ABV0EK54_9ENTE</name>
<keyword evidence="3 6" id="KW-0808">Transferase</keyword>
<dbReference type="RefSeq" id="WP_207700721.1">
    <property type="nucleotide sequence ID" value="NZ_JAFREL020000001.1"/>
</dbReference>
<gene>
    <name evidence="9" type="ORF">JZO67_000903</name>
</gene>
<evidence type="ECO:0000256" key="2">
    <source>
        <dbReference type="ARBA" id="ARBA00012705"/>
    </source>
</evidence>
<feature type="domain" description="Thiolase C-terminal" evidence="8">
    <location>
        <begin position="273"/>
        <end position="394"/>
    </location>
</feature>
<comment type="similarity">
    <text evidence="1 6">Belongs to the thiolase-like superfamily. Thiolase family.</text>
</comment>
<protein>
    <recommendedName>
        <fullName evidence="2">acetyl-CoA C-acetyltransferase</fullName>
        <ecNumber evidence="2">2.3.1.9</ecNumber>
    </recommendedName>
    <alternativeName>
        <fullName evidence="5">Acetoacetyl-CoA thiolase</fullName>
    </alternativeName>
</protein>
<dbReference type="Pfam" id="PF02803">
    <property type="entry name" value="Thiolase_C"/>
    <property type="match status" value="1"/>
</dbReference>
<dbReference type="PANTHER" id="PTHR18919">
    <property type="entry name" value="ACETYL-COA C-ACYLTRANSFERASE"/>
    <property type="match status" value="1"/>
</dbReference>
<feature type="domain" description="Thiolase N-terminal" evidence="7">
    <location>
        <begin position="5"/>
        <end position="264"/>
    </location>
</feature>
<dbReference type="InterPro" id="IPR002155">
    <property type="entry name" value="Thiolase"/>
</dbReference>
<evidence type="ECO:0000256" key="3">
    <source>
        <dbReference type="ARBA" id="ARBA00022679"/>
    </source>
</evidence>
<evidence type="ECO:0000256" key="5">
    <source>
        <dbReference type="ARBA" id="ARBA00030755"/>
    </source>
</evidence>
<dbReference type="Proteomes" id="UP000664357">
    <property type="component" value="Unassembled WGS sequence"/>
</dbReference>
<dbReference type="InterPro" id="IPR020617">
    <property type="entry name" value="Thiolase_C"/>
</dbReference>
<dbReference type="PIRSF" id="PIRSF000429">
    <property type="entry name" value="Ac-CoA_Ac_transf"/>
    <property type="match status" value="1"/>
</dbReference>
<evidence type="ECO:0000259" key="8">
    <source>
        <dbReference type="Pfam" id="PF02803"/>
    </source>
</evidence>
<dbReference type="Pfam" id="PF00108">
    <property type="entry name" value="Thiolase_N"/>
    <property type="match status" value="1"/>
</dbReference>
<proteinExistence type="inferred from homology"/>
<accession>A0ABV0EK54</accession>
<evidence type="ECO:0000256" key="1">
    <source>
        <dbReference type="ARBA" id="ARBA00010982"/>
    </source>
</evidence>
<evidence type="ECO:0000259" key="7">
    <source>
        <dbReference type="Pfam" id="PF00108"/>
    </source>
</evidence>
<dbReference type="InterPro" id="IPR020613">
    <property type="entry name" value="Thiolase_CS"/>
</dbReference>
<dbReference type="Gene3D" id="3.40.47.10">
    <property type="match status" value="2"/>
</dbReference>
<evidence type="ECO:0000313" key="10">
    <source>
        <dbReference type="Proteomes" id="UP000664357"/>
    </source>
</evidence>
<dbReference type="PROSITE" id="PS00099">
    <property type="entry name" value="THIOLASE_3"/>
    <property type="match status" value="1"/>
</dbReference>
<evidence type="ECO:0000313" key="9">
    <source>
        <dbReference type="EMBL" id="MEO1768964.1"/>
    </source>
</evidence>
<comment type="caution">
    <text evidence="9">The sequence shown here is derived from an EMBL/GenBank/DDBJ whole genome shotgun (WGS) entry which is preliminary data.</text>
</comment>
<dbReference type="InterPro" id="IPR016039">
    <property type="entry name" value="Thiolase-like"/>
</dbReference>
<dbReference type="PROSITE" id="PS00737">
    <property type="entry name" value="THIOLASE_2"/>
    <property type="match status" value="1"/>
</dbReference>
<dbReference type="InterPro" id="IPR020610">
    <property type="entry name" value="Thiolase_AS"/>
</dbReference>
<evidence type="ECO:0000256" key="4">
    <source>
        <dbReference type="ARBA" id="ARBA00023315"/>
    </source>
</evidence>
<reference evidence="9 10" key="1">
    <citation type="submission" date="2024-02" db="EMBL/GenBank/DDBJ databases">
        <title>The Genome Sequence of Enterococcus sp. DIV0159.</title>
        <authorList>
            <person name="Earl A."/>
            <person name="Manson A."/>
            <person name="Gilmore M."/>
            <person name="Sanders J."/>
            <person name="Shea T."/>
            <person name="Howe W."/>
            <person name="Livny J."/>
            <person name="Cuomo C."/>
            <person name="Neafsey D."/>
            <person name="Birren B."/>
        </authorList>
    </citation>
    <scope>NUCLEOTIDE SEQUENCE [LARGE SCALE GENOMIC DNA]</scope>
    <source>
        <strain evidence="9 10">665A</strain>
    </source>
</reference>
<sequence length="394" mass="41435">MEKEIVVTTALRTPIGSFGGVFKTVSAVDLGVTVVQGLMKKAGIDPEIVDEVIFGNVLHAGLGQNVARQVAVHAGISVEKPAFTVDMVCGSGLKTIELAVQSILCGDAEIVVAGGTENMSQTAYVLKDYRWGGRLGDGKVIDTLVNDGLTDSFNQYHMGVTAENIAKQFGITREKQDAFALQSQMRASAAAQTGKFSAEIVPVKVPQRRKEDLIVSKDEYIKPETTLEKLGKLRPAFIKEEGTVTAGNASGINDGAAAVLVMTREKAESLGLPILGTVKAYASAGVAPEIMGTGPIPATKKALEKASWTVEDLELVEANEAFASQAISVVEELGLNPDLVNVNGGAIALGHPIGCSGARILVTLLHEMEKREVKRGLATLCIGGGQGTSLLIER</sequence>
<dbReference type="SUPFAM" id="SSF53901">
    <property type="entry name" value="Thiolase-like"/>
    <property type="match status" value="2"/>
</dbReference>
<dbReference type="EMBL" id="JAFREL020000001">
    <property type="protein sequence ID" value="MEO1768964.1"/>
    <property type="molecule type" value="Genomic_DNA"/>
</dbReference>
<dbReference type="InterPro" id="IPR020616">
    <property type="entry name" value="Thiolase_N"/>
</dbReference>
<keyword evidence="10" id="KW-1185">Reference proteome</keyword>
<organism evidence="9 10">
    <name type="scientific">Candidatus Enterococcus ferrettii</name>
    <dbReference type="NCBI Taxonomy" id="2815324"/>
    <lineage>
        <taxon>Bacteria</taxon>
        <taxon>Bacillati</taxon>
        <taxon>Bacillota</taxon>
        <taxon>Bacilli</taxon>
        <taxon>Lactobacillales</taxon>
        <taxon>Enterococcaceae</taxon>
        <taxon>Enterococcus</taxon>
    </lineage>
</organism>
<dbReference type="EC" id="2.3.1.9" evidence="2"/>
<dbReference type="PANTHER" id="PTHR18919:SF107">
    <property type="entry name" value="ACETYL-COA ACETYLTRANSFERASE, CYTOSOLIC"/>
    <property type="match status" value="1"/>
</dbReference>